<dbReference type="STRING" id="1182542.W9YK53"/>
<dbReference type="EMBL" id="AMGY01000001">
    <property type="protein sequence ID" value="EXJ92913.1"/>
    <property type="molecule type" value="Genomic_DNA"/>
</dbReference>
<proteinExistence type="inferred from homology"/>
<feature type="domain" description="EthD" evidence="2">
    <location>
        <begin position="17"/>
        <end position="111"/>
    </location>
</feature>
<dbReference type="GO" id="GO:0016491">
    <property type="term" value="F:oxidoreductase activity"/>
    <property type="evidence" value="ECO:0007669"/>
    <property type="project" value="InterPro"/>
</dbReference>
<accession>W9YK53</accession>
<organism evidence="3 4">
    <name type="scientific">Capronia epimyces CBS 606.96</name>
    <dbReference type="NCBI Taxonomy" id="1182542"/>
    <lineage>
        <taxon>Eukaryota</taxon>
        <taxon>Fungi</taxon>
        <taxon>Dikarya</taxon>
        <taxon>Ascomycota</taxon>
        <taxon>Pezizomycotina</taxon>
        <taxon>Eurotiomycetes</taxon>
        <taxon>Chaetothyriomycetidae</taxon>
        <taxon>Chaetothyriales</taxon>
        <taxon>Herpotrichiellaceae</taxon>
        <taxon>Capronia</taxon>
    </lineage>
</organism>
<comment type="similarity">
    <text evidence="1">Belongs to the tpcK family.</text>
</comment>
<dbReference type="Proteomes" id="UP000019478">
    <property type="component" value="Unassembled WGS sequence"/>
</dbReference>
<dbReference type="eggNOG" id="ENOG502STMR">
    <property type="taxonomic scope" value="Eukaryota"/>
</dbReference>
<evidence type="ECO:0000256" key="1">
    <source>
        <dbReference type="ARBA" id="ARBA00005986"/>
    </source>
</evidence>
<protein>
    <recommendedName>
        <fullName evidence="2">EthD domain-containing protein</fullName>
    </recommendedName>
</protein>
<comment type="caution">
    <text evidence="3">The sequence shown here is derived from an EMBL/GenBank/DDBJ whole genome shotgun (WGS) entry which is preliminary data.</text>
</comment>
<dbReference type="HOGENOM" id="CLU_115019_0_1_1"/>
<evidence type="ECO:0000313" key="3">
    <source>
        <dbReference type="EMBL" id="EXJ92913.1"/>
    </source>
</evidence>
<dbReference type="InterPro" id="IPR009799">
    <property type="entry name" value="EthD_dom"/>
</dbReference>
<evidence type="ECO:0000259" key="2">
    <source>
        <dbReference type="Pfam" id="PF07110"/>
    </source>
</evidence>
<dbReference type="GeneID" id="19165603"/>
<reference evidence="3 4" key="1">
    <citation type="submission" date="2013-03" db="EMBL/GenBank/DDBJ databases">
        <title>The Genome Sequence of Capronia epimyces CBS 606.96.</title>
        <authorList>
            <consortium name="The Broad Institute Genomics Platform"/>
            <person name="Cuomo C."/>
            <person name="de Hoog S."/>
            <person name="Gorbushina A."/>
            <person name="Walker B."/>
            <person name="Young S.K."/>
            <person name="Zeng Q."/>
            <person name="Gargeya S."/>
            <person name="Fitzgerald M."/>
            <person name="Haas B."/>
            <person name="Abouelleil A."/>
            <person name="Allen A.W."/>
            <person name="Alvarado L."/>
            <person name="Arachchi H.M."/>
            <person name="Berlin A.M."/>
            <person name="Chapman S.B."/>
            <person name="Gainer-Dewar J."/>
            <person name="Goldberg J."/>
            <person name="Griggs A."/>
            <person name="Gujja S."/>
            <person name="Hansen M."/>
            <person name="Howarth C."/>
            <person name="Imamovic A."/>
            <person name="Ireland A."/>
            <person name="Larimer J."/>
            <person name="McCowan C."/>
            <person name="Murphy C."/>
            <person name="Pearson M."/>
            <person name="Poon T.W."/>
            <person name="Priest M."/>
            <person name="Roberts A."/>
            <person name="Saif S."/>
            <person name="Shea T."/>
            <person name="Sisk P."/>
            <person name="Sykes S."/>
            <person name="Wortman J."/>
            <person name="Nusbaum C."/>
            <person name="Birren B."/>
        </authorList>
    </citation>
    <scope>NUCLEOTIDE SEQUENCE [LARGE SCALE GENOMIC DNA]</scope>
    <source>
        <strain evidence="3 4">CBS 606.96</strain>
    </source>
</reference>
<dbReference type="SUPFAM" id="SSF54909">
    <property type="entry name" value="Dimeric alpha+beta barrel"/>
    <property type="match status" value="1"/>
</dbReference>
<evidence type="ECO:0000313" key="4">
    <source>
        <dbReference type="Proteomes" id="UP000019478"/>
    </source>
</evidence>
<dbReference type="AlphaFoldDB" id="W9YK53"/>
<keyword evidence="4" id="KW-1185">Reference proteome</keyword>
<dbReference type="Gene3D" id="3.30.70.100">
    <property type="match status" value="1"/>
</dbReference>
<dbReference type="Pfam" id="PF07110">
    <property type="entry name" value="EthD"/>
    <property type="match status" value="1"/>
</dbReference>
<gene>
    <name evidence="3" type="ORF">A1O3_01469</name>
</gene>
<name>W9YK53_9EURO</name>
<dbReference type="RefSeq" id="XP_007729803.1">
    <property type="nucleotide sequence ID" value="XM_007731613.1"/>
</dbReference>
<sequence>MATKQRLVRLSFYVQRKKNLSEEEYERHLSSHHAELCAEHLAKHGILRYTQFHTPASFQAVGESGFPGLKKMKRLPFDSSGDFLMADFASFVKFQEDPYYLSHVFPDEAGLFEWDTACYAVGWEEVYIQDGKVVNLPYQDPTYQGPTQATGTSSTPSN</sequence>
<dbReference type="OrthoDB" id="3183782at2759"/>
<dbReference type="InterPro" id="IPR011008">
    <property type="entry name" value="Dimeric_a/b-barrel"/>
</dbReference>